<dbReference type="PANTHER" id="PTHR14428">
    <property type="entry name" value="NUCLEOLAR COMPLEX PROTEIN 3"/>
    <property type="match status" value="1"/>
</dbReference>
<dbReference type="PANTHER" id="PTHR14428:SF5">
    <property type="entry name" value="NUCLEOLAR COMPLEX PROTEIN 3 HOMOLOG"/>
    <property type="match status" value="1"/>
</dbReference>
<reference evidence="2" key="1">
    <citation type="journal article" date="2017" name="Gigascience">
        <title>The genome draft of coconut (Cocos nucifera).</title>
        <authorList>
            <person name="Xiao Y."/>
            <person name="Xu P."/>
            <person name="Fan H."/>
            <person name="Baudouin L."/>
            <person name="Xia W."/>
            <person name="Bocs S."/>
            <person name="Xu J."/>
            <person name="Li Q."/>
            <person name="Guo A."/>
            <person name="Zhou L."/>
            <person name="Li J."/>
            <person name="Wu Y."/>
            <person name="Ma Z."/>
            <person name="Armero A."/>
            <person name="Issali A.E."/>
            <person name="Liu N."/>
            <person name="Peng M."/>
            <person name="Yang Y."/>
        </authorList>
    </citation>
    <scope>NUCLEOTIDE SEQUENCE</scope>
    <source>
        <tissue evidence="2">Spear leaf of Hainan Tall coconut</tissue>
    </source>
</reference>
<dbReference type="InterPro" id="IPR016903">
    <property type="entry name" value="Nucleolar_cplx-assoc_3"/>
</dbReference>
<dbReference type="GO" id="GO:0006270">
    <property type="term" value="P:DNA replication initiation"/>
    <property type="evidence" value="ECO:0007669"/>
    <property type="project" value="TreeGrafter"/>
</dbReference>
<feature type="compositionally biased region" description="Polar residues" evidence="1">
    <location>
        <begin position="198"/>
        <end position="207"/>
    </location>
</feature>
<evidence type="ECO:0000313" key="2">
    <source>
        <dbReference type="EMBL" id="KAG1327463.1"/>
    </source>
</evidence>
<evidence type="ECO:0000256" key="1">
    <source>
        <dbReference type="SAM" id="MobiDB-lite"/>
    </source>
</evidence>
<dbReference type="GO" id="GO:0005730">
    <property type="term" value="C:nucleolus"/>
    <property type="evidence" value="ECO:0007669"/>
    <property type="project" value="TreeGrafter"/>
</dbReference>
<protein>
    <submittedName>
        <fullName evidence="2">Uncharacterized protein</fullName>
    </submittedName>
</protein>
<dbReference type="AlphaFoldDB" id="A0A8K0MVC1"/>
<dbReference type="EMBL" id="CM017872">
    <property type="protein sequence ID" value="KAG1327463.1"/>
    <property type="molecule type" value="Genomic_DNA"/>
</dbReference>
<dbReference type="OrthoDB" id="10263597at2759"/>
<name>A0A8K0MVC1_COCNU</name>
<proteinExistence type="predicted"/>
<dbReference type="GO" id="GO:0003682">
    <property type="term" value="F:chromatin binding"/>
    <property type="evidence" value="ECO:0007669"/>
    <property type="project" value="TreeGrafter"/>
</dbReference>
<comment type="caution">
    <text evidence="2">The sequence shown here is derived from an EMBL/GenBank/DDBJ whole genome shotgun (WGS) entry which is preliminary data.</text>
</comment>
<feature type="region of interest" description="Disordered" evidence="1">
    <location>
        <begin position="181"/>
        <end position="212"/>
    </location>
</feature>
<keyword evidence="3" id="KW-1185">Reference proteome</keyword>
<sequence>MGKKKKVILPPELPQEVADDEVEVSDEDVNFVRENLKYAKFLTKLDTNTINRHVTRAADHKEDELEALYEKRNRKAALLKSKEEEEQCVNLVDALPIKTLDGELQYRTGVLQKKNYTQKCWKLCCEAVRSLFINEGKHGGQATLEAVRLIADHVKFHNCQLHPDSIDVFLSLTFDEDLGKSESKEEKVKPKKKKHWQNQEGSNQVQGSDRKKVRQELMVKTREEVNADFKAVSFAPDSQERRRMQSETLSAVFETYFRILKHSMDPSVSRSKTNAVASSGSHPLLASCLNGLGKFSHLIDLDFMGDLMGCLKKLAGYSDYFEGSSSESYWSVSERLQCCIVAFKVMKNNLDALNVDLQEFFVQLYNLILEYRPDRLDSNSPVLAKQ</sequence>
<organism evidence="2 3">
    <name type="scientific">Cocos nucifera</name>
    <name type="common">Coconut palm</name>
    <dbReference type="NCBI Taxonomy" id="13894"/>
    <lineage>
        <taxon>Eukaryota</taxon>
        <taxon>Viridiplantae</taxon>
        <taxon>Streptophyta</taxon>
        <taxon>Embryophyta</taxon>
        <taxon>Tracheophyta</taxon>
        <taxon>Spermatophyta</taxon>
        <taxon>Magnoliopsida</taxon>
        <taxon>Liliopsida</taxon>
        <taxon>Arecaceae</taxon>
        <taxon>Arecoideae</taxon>
        <taxon>Cocoseae</taxon>
        <taxon>Attaleinae</taxon>
        <taxon>Cocos</taxon>
    </lineage>
</organism>
<gene>
    <name evidence="2" type="ORF">COCNU_01G013970</name>
</gene>
<reference evidence="2" key="2">
    <citation type="submission" date="2019-07" db="EMBL/GenBank/DDBJ databases">
        <authorList>
            <person name="Yang Y."/>
            <person name="Bocs S."/>
            <person name="Baudouin L."/>
        </authorList>
    </citation>
    <scope>NUCLEOTIDE SEQUENCE</scope>
    <source>
        <tissue evidence="2">Spear leaf of Hainan Tall coconut</tissue>
    </source>
</reference>
<accession>A0A8K0MVC1</accession>
<evidence type="ECO:0000313" key="3">
    <source>
        <dbReference type="Proteomes" id="UP000797356"/>
    </source>
</evidence>
<dbReference type="Proteomes" id="UP000797356">
    <property type="component" value="Chromosome 1"/>
</dbReference>